<dbReference type="Pfam" id="PF00005">
    <property type="entry name" value="ABC_tran"/>
    <property type="match status" value="2"/>
</dbReference>
<protein>
    <submittedName>
        <fullName evidence="12">Unnamed protein product</fullName>
    </submittedName>
</protein>
<feature type="compositionally biased region" description="Acidic residues" evidence="8">
    <location>
        <begin position="186"/>
        <end position="197"/>
    </location>
</feature>
<feature type="domain" description="ABC transporter" evidence="10">
    <location>
        <begin position="555"/>
        <end position="801"/>
    </location>
</feature>
<comment type="caution">
    <text evidence="12">The sequence shown here is derived from an EMBL/GenBank/DDBJ whole genome shotgun (WGS) entry which is preliminary data.</text>
</comment>
<name>A0AAN4YSP6_ASPOZ</name>
<keyword evidence="6 9" id="KW-1133">Transmembrane helix</keyword>
<feature type="domain" description="ABC transmembrane type-1" evidence="11">
    <location>
        <begin position="285"/>
        <end position="494"/>
    </location>
</feature>
<feature type="transmembrane region" description="Helical" evidence="9">
    <location>
        <begin position="320"/>
        <end position="341"/>
    </location>
</feature>
<dbReference type="SUPFAM" id="SSF90123">
    <property type="entry name" value="ABC transporter transmembrane region"/>
    <property type="match status" value="1"/>
</dbReference>
<dbReference type="Proteomes" id="UP001165205">
    <property type="component" value="Unassembled WGS sequence"/>
</dbReference>
<dbReference type="InterPro" id="IPR011527">
    <property type="entry name" value="ABC1_TM_dom"/>
</dbReference>
<evidence type="ECO:0000256" key="8">
    <source>
        <dbReference type="SAM" id="MobiDB-lite"/>
    </source>
</evidence>
<keyword evidence="4" id="KW-0547">Nucleotide-binding</keyword>
<keyword evidence="3 9" id="KW-0812">Transmembrane</keyword>
<dbReference type="Pfam" id="PF00664">
    <property type="entry name" value="ABC_membrane"/>
    <property type="match status" value="1"/>
</dbReference>
<dbReference type="InterPro" id="IPR003439">
    <property type="entry name" value="ABC_transporter-like_ATP-bd"/>
</dbReference>
<dbReference type="InterPro" id="IPR017871">
    <property type="entry name" value="ABC_transporter-like_CS"/>
</dbReference>
<evidence type="ECO:0000256" key="6">
    <source>
        <dbReference type="ARBA" id="ARBA00022989"/>
    </source>
</evidence>
<comment type="subcellular location">
    <subcellularLocation>
        <location evidence="1">Membrane</location>
        <topology evidence="1">Multi-pass membrane protein</topology>
    </subcellularLocation>
</comment>
<dbReference type="GO" id="GO:0005524">
    <property type="term" value="F:ATP binding"/>
    <property type="evidence" value="ECO:0007669"/>
    <property type="project" value="UniProtKB-KW"/>
</dbReference>
<dbReference type="GO" id="GO:0016020">
    <property type="term" value="C:membrane"/>
    <property type="evidence" value="ECO:0007669"/>
    <property type="project" value="UniProtKB-SubCell"/>
</dbReference>
<dbReference type="PANTHER" id="PTHR24221">
    <property type="entry name" value="ATP-BINDING CASSETTE SUB-FAMILY B"/>
    <property type="match status" value="1"/>
</dbReference>
<reference evidence="12" key="1">
    <citation type="submission" date="2023-04" db="EMBL/GenBank/DDBJ databases">
        <title>Aspergillus oryzae NBRC 4228.</title>
        <authorList>
            <person name="Ichikawa N."/>
            <person name="Sato H."/>
            <person name="Tonouchi N."/>
        </authorList>
    </citation>
    <scope>NUCLEOTIDE SEQUENCE</scope>
    <source>
        <strain evidence="12">NBRC 4228</strain>
    </source>
</reference>
<evidence type="ECO:0000313" key="13">
    <source>
        <dbReference type="Proteomes" id="UP001165205"/>
    </source>
</evidence>
<comment type="similarity">
    <text evidence="2">Belongs to the ABC transporter superfamily. ABCB family. Multidrug resistance exporter (TC 3.A.1.201) subfamily.</text>
</comment>
<proteinExistence type="inferred from homology"/>
<dbReference type="InterPro" id="IPR036640">
    <property type="entry name" value="ABC1_TM_sf"/>
</dbReference>
<evidence type="ECO:0000256" key="9">
    <source>
        <dbReference type="SAM" id="Phobius"/>
    </source>
</evidence>
<dbReference type="PANTHER" id="PTHR24221:SF420">
    <property type="entry name" value="ABC MULTIDRUG TRANSPORTER ATRC"/>
    <property type="match status" value="1"/>
</dbReference>
<dbReference type="InterPro" id="IPR039421">
    <property type="entry name" value="Type_1_exporter"/>
</dbReference>
<feature type="transmembrane region" description="Helical" evidence="9">
    <location>
        <begin position="353"/>
        <end position="373"/>
    </location>
</feature>
<dbReference type="AlphaFoldDB" id="A0AAN4YSP6"/>
<feature type="region of interest" description="Disordered" evidence="8">
    <location>
        <begin position="182"/>
        <end position="205"/>
    </location>
</feature>
<dbReference type="GO" id="GO:0016887">
    <property type="term" value="F:ATP hydrolysis activity"/>
    <property type="evidence" value="ECO:0007669"/>
    <property type="project" value="InterPro"/>
</dbReference>
<dbReference type="Gene3D" id="1.20.1560.10">
    <property type="entry name" value="ABC transporter type 1, transmembrane domain"/>
    <property type="match status" value="2"/>
</dbReference>
<dbReference type="PROSITE" id="PS50893">
    <property type="entry name" value="ABC_TRANSPORTER_2"/>
    <property type="match status" value="2"/>
</dbReference>
<keyword evidence="7 9" id="KW-0472">Membrane</keyword>
<dbReference type="PROSITE" id="PS50929">
    <property type="entry name" value="ABC_TM1F"/>
    <property type="match status" value="1"/>
</dbReference>
<gene>
    <name evidence="12" type="ORF">Aory04_001207700</name>
</gene>
<dbReference type="InterPro" id="IPR027417">
    <property type="entry name" value="P-loop_NTPase"/>
</dbReference>
<feature type="domain" description="ABC transporter" evidence="10">
    <location>
        <begin position="1"/>
        <end position="176"/>
    </location>
</feature>
<accession>A0AAN4YSP6</accession>
<dbReference type="SMART" id="SM00382">
    <property type="entry name" value="AAA"/>
    <property type="match status" value="2"/>
</dbReference>
<dbReference type="PROSITE" id="PS00211">
    <property type="entry name" value="ABC_TRANSPORTER_1"/>
    <property type="match status" value="2"/>
</dbReference>
<evidence type="ECO:0000256" key="7">
    <source>
        <dbReference type="ARBA" id="ARBA00023136"/>
    </source>
</evidence>
<dbReference type="InterPro" id="IPR003593">
    <property type="entry name" value="AAA+_ATPase"/>
</dbReference>
<evidence type="ECO:0000256" key="2">
    <source>
        <dbReference type="ARBA" id="ARBA00007577"/>
    </source>
</evidence>
<evidence type="ECO:0000256" key="3">
    <source>
        <dbReference type="ARBA" id="ARBA00022692"/>
    </source>
</evidence>
<dbReference type="CDD" id="cd18578">
    <property type="entry name" value="ABC_6TM_Pgp_ABCB1_D2_like"/>
    <property type="match status" value="1"/>
</dbReference>
<evidence type="ECO:0000259" key="11">
    <source>
        <dbReference type="PROSITE" id="PS50929"/>
    </source>
</evidence>
<dbReference type="EMBL" id="BSYA01000227">
    <property type="protein sequence ID" value="GMG37163.1"/>
    <property type="molecule type" value="Genomic_DNA"/>
</dbReference>
<organism evidence="12 13">
    <name type="scientific">Aspergillus oryzae</name>
    <name type="common">Yellow koji mold</name>
    <dbReference type="NCBI Taxonomy" id="5062"/>
    <lineage>
        <taxon>Eukaryota</taxon>
        <taxon>Fungi</taxon>
        <taxon>Dikarya</taxon>
        <taxon>Ascomycota</taxon>
        <taxon>Pezizomycotina</taxon>
        <taxon>Eurotiomycetes</taxon>
        <taxon>Eurotiomycetidae</taxon>
        <taxon>Eurotiales</taxon>
        <taxon>Aspergillaceae</taxon>
        <taxon>Aspergillus</taxon>
        <taxon>Aspergillus subgen. Circumdati</taxon>
    </lineage>
</organism>
<evidence type="ECO:0000256" key="4">
    <source>
        <dbReference type="ARBA" id="ARBA00022741"/>
    </source>
</evidence>
<evidence type="ECO:0000256" key="1">
    <source>
        <dbReference type="ARBA" id="ARBA00004141"/>
    </source>
</evidence>
<sequence>MGSKQIHDTANASKEPVLFNGSVFDNIMNGLIGTQWETAPYEEQRKRVEDAAKLAFAHDFIMNLPNGYDSSIGERGGLLSGGQKQRIAIARSIISEPKILLLDEATSALDPHAEGIVQQALDRASKNRTTIVIAHKLATIRNADNIVVMSKGRIVEQGQHSELITRGGAYASLVKAQDLSAARSADDEEQSTEDEIPDKESEPVQSLARYQTAEAQQLTMLQHREDFGLYKKSGILRSIAKLVIRTPKLKFWLGHKYYCAGTASICLEHDIFTDSSHQTFNKVFRHDLLNSMLKQDLRFFDRPENTVGALTSRLDSHPQAILELMGFNIALVVLAAINVLASSILSLAIAWKLGVMGVFVGLPPMVIAGYARIRLETKMDTDMGKRFSQSASMASEAVLSIRTVSSLAMEKNILKRYTNELDQAIQTSIRPLFSMMVWFSLTQSIELTMNSRWGSKLIHDGDITFYQFIVSFMGVYFSGQAAGQLFSFSSSFTKANEAANYYFWITNLSPLIQKTKENRDNGPSNNCQAIDFQGIQFSYPLAPDTRILKGVSFNVRMPSVTPILPLLLPAHRTNIVITFQIRKGQFVALVGASGCGKSTMISLLERFYDPTHGTISVDSSPLNSMNPVLYRQQVALVQQEPTLFPGTILENISYGLDIAPSESASAPSSEVENACRAANVWDFICSLPDGLQTPCGTSGSQLSGGQRQRVAIARALIRNPRVILLDEATSALDTESERVVQGALMQAATSGERITVAVAHRLSTVREADCIFVFLGGKIVECGRHGELVEKGGIYAKMCEAQSLDSAA</sequence>
<evidence type="ECO:0000259" key="10">
    <source>
        <dbReference type="PROSITE" id="PS50893"/>
    </source>
</evidence>
<dbReference type="SUPFAM" id="SSF52540">
    <property type="entry name" value="P-loop containing nucleoside triphosphate hydrolases"/>
    <property type="match status" value="2"/>
</dbReference>
<dbReference type="GO" id="GO:0140359">
    <property type="term" value="F:ABC-type transporter activity"/>
    <property type="evidence" value="ECO:0007669"/>
    <property type="project" value="InterPro"/>
</dbReference>
<evidence type="ECO:0000313" key="12">
    <source>
        <dbReference type="EMBL" id="GMG37163.1"/>
    </source>
</evidence>
<dbReference type="FunFam" id="3.40.50.300:FF:000913">
    <property type="entry name" value="ABC multidrug transporter SitT"/>
    <property type="match status" value="1"/>
</dbReference>
<dbReference type="Gene3D" id="3.40.50.300">
    <property type="entry name" value="P-loop containing nucleotide triphosphate hydrolases"/>
    <property type="match status" value="3"/>
</dbReference>
<evidence type="ECO:0000256" key="5">
    <source>
        <dbReference type="ARBA" id="ARBA00022840"/>
    </source>
</evidence>
<keyword evidence="5" id="KW-0067">ATP-binding</keyword>